<feature type="compositionally biased region" description="Polar residues" evidence="5">
    <location>
        <begin position="260"/>
        <end position="280"/>
    </location>
</feature>
<dbReference type="PANTHER" id="PTHR19354">
    <property type="entry name" value="ZIPPER PUTATIVE TUMOR SUPPRESSOR 2 HOMOLOG-LIKE PROTEIN-RELATED"/>
    <property type="match status" value="1"/>
</dbReference>
<keyword evidence="7" id="KW-1185">Reference proteome</keyword>
<keyword evidence="3 4" id="KW-0175">Coiled coil</keyword>
<feature type="compositionally biased region" description="Polar residues" evidence="5">
    <location>
        <begin position="1"/>
        <end position="26"/>
    </location>
</feature>
<dbReference type="GO" id="GO:0061001">
    <property type="term" value="P:regulation of dendritic spine morphogenesis"/>
    <property type="evidence" value="ECO:0007669"/>
    <property type="project" value="TreeGrafter"/>
</dbReference>
<keyword evidence="2" id="KW-0963">Cytoplasm</keyword>
<evidence type="ECO:0000313" key="6">
    <source>
        <dbReference type="EMBL" id="RXN34227.1"/>
    </source>
</evidence>
<organism evidence="6 7">
    <name type="scientific">Labeo rohita</name>
    <name type="common">Indian major carp</name>
    <name type="synonym">Cyprinus rohita</name>
    <dbReference type="NCBI Taxonomy" id="84645"/>
    <lineage>
        <taxon>Eukaryota</taxon>
        <taxon>Metazoa</taxon>
        <taxon>Chordata</taxon>
        <taxon>Craniata</taxon>
        <taxon>Vertebrata</taxon>
        <taxon>Euteleostomi</taxon>
        <taxon>Actinopterygii</taxon>
        <taxon>Neopterygii</taxon>
        <taxon>Teleostei</taxon>
        <taxon>Ostariophysi</taxon>
        <taxon>Cypriniformes</taxon>
        <taxon>Cyprinidae</taxon>
        <taxon>Labeoninae</taxon>
        <taxon>Labeonini</taxon>
        <taxon>Labeo</taxon>
    </lineage>
</organism>
<feature type="coiled-coil region" evidence="4">
    <location>
        <begin position="640"/>
        <end position="695"/>
    </location>
</feature>
<feature type="compositionally biased region" description="Low complexity" evidence="5">
    <location>
        <begin position="450"/>
        <end position="475"/>
    </location>
</feature>
<evidence type="ECO:0000256" key="5">
    <source>
        <dbReference type="SAM" id="MobiDB-lite"/>
    </source>
</evidence>
<feature type="compositionally biased region" description="Basic and acidic residues" evidence="5">
    <location>
        <begin position="63"/>
        <end position="89"/>
    </location>
</feature>
<evidence type="ECO:0000256" key="3">
    <source>
        <dbReference type="ARBA" id="ARBA00023054"/>
    </source>
</evidence>
<evidence type="ECO:0000256" key="1">
    <source>
        <dbReference type="ARBA" id="ARBA00004496"/>
    </source>
</evidence>
<dbReference type="GO" id="GO:0043197">
    <property type="term" value="C:dendritic spine"/>
    <property type="evidence" value="ECO:0007669"/>
    <property type="project" value="TreeGrafter"/>
</dbReference>
<dbReference type="Pfam" id="PF06818">
    <property type="entry name" value="Fez1"/>
    <property type="match status" value="1"/>
</dbReference>
<feature type="region of interest" description="Disordered" evidence="5">
    <location>
        <begin position="308"/>
        <end position="355"/>
    </location>
</feature>
<feature type="coiled-coil region" evidence="4">
    <location>
        <begin position="491"/>
        <end position="597"/>
    </location>
</feature>
<reference evidence="6 7" key="1">
    <citation type="submission" date="2018-03" db="EMBL/GenBank/DDBJ databases">
        <title>Draft genome sequence of Rohu Carp (Labeo rohita).</title>
        <authorList>
            <person name="Das P."/>
            <person name="Kushwaha B."/>
            <person name="Joshi C.G."/>
            <person name="Kumar D."/>
            <person name="Nagpure N.S."/>
            <person name="Sahoo L."/>
            <person name="Das S.P."/>
            <person name="Bit A."/>
            <person name="Patnaik S."/>
            <person name="Meher P.K."/>
            <person name="Jayasankar P."/>
            <person name="Koringa P.G."/>
            <person name="Patel N.V."/>
            <person name="Hinsu A.T."/>
            <person name="Kumar R."/>
            <person name="Pandey M."/>
            <person name="Agarwal S."/>
            <person name="Srivastava S."/>
            <person name="Singh M."/>
            <person name="Iquebal M.A."/>
            <person name="Jaiswal S."/>
            <person name="Angadi U.B."/>
            <person name="Kumar N."/>
            <person name="Raza M."/>
            <person name="Shah T.M."/>
            <person name="Rai A."/>
            <person name="Jena J.K."/>
        </authorList>
    </citation>
    <scope>NUCLEOTIDE SEQUENCE [LARGE SCALE GENOMIC DNA]</scope>
    <source>
        <strain evidence="6">DASCIFA01</strain>
        <tissue evidence="6">Testis</tissue>
    </source>
</reference>
<comment type="subcellular location">
    <subcellularLocation>
        <location evidence="1">Cytoplasm</location>
    </subcellularLocation>
</comment>
<evidence type="ECO:0000256" key="2">
    <source>
        <dbReference type="ARBA" id="ARBA00022490"/>
    </source>
</evidence>
<accession>A0A498NRQ1</accession>
<feature type="region of interest" description="Disordered" evidence="5">
    <location>
        <begin position="209"/>
        <end position="293"/>
    </location>
</feature>
<feature type="region of interest" description="Disordered" evidence="5">
    <location>
        <begin position="445"/>
        <end position="489"/>
    </location>
</feature>
<feature type="compositionally biased region" description="Pro residues" evidence="5">
    <location>
        <begin position="856"/>
        <end position="869"/>
    </location>
</feature>
<evidence type="ECO:0000256" key="4">
    <source>
        <dbReference type="SAM" id="Coils"/>
    </source>
</evidence>
<feature type="compositionally biased region" description="Gly residues" evidence="5">
    <location>
        <begin position="214"/>
        <end position="231"/>
    </location>
</feature>
<dbReference type="PANTHER" id="PTHR19354:SF6">
    <property type="entry name" value="ZIPPER PUTATIVE TUMOR SUPPRESSOR 3-RELATED"/>
    <property type="match status" value="1"/>
</dbReference>
<feature type="compositionally biased region" description="Basic and acidic residues" evidence="5">
    <location>
        <begin position="151"/>
        <end position="162"/>
    </location>
</feature>
<feature type="region of interest" description="Disordered" evidence="5">
    <location>
        <begin position="851"/>
        <end position="912"/>
    </location>
</feature>
<feature type="region of interest" description="Disordered" evidence="5">
    <location>
        <begin position="1"/>
        <end position="98"/>
    </location>
</feature>
<evidence type="ECO:0000313" key="7">
    <source>
        <dbReference type="Proteomes" id="UP000290572"/>
    </source>
</evidence>
<feature type="region of interest" description="Disordered" evidence="5">
    <location>
        <begin position="737"/>
        <end position="764"/>
    </location>
</feature>
<feature type="coiled-coil region" evidence="4">
    <location>
        <begin position="777"/>
        <end position="850"/>
    </location>
</feature>
<sequence length="912" mass="99838">MGSVGSGASSQRPITMRSVGTRTTPNGPLAAAPPPASARRRLDDRSFSAERIPGPSTKTKGVSADEHSYNAEREYHANARIHADAERAAPHNANRQQTLNGERLVSNVVFANGARREGHRRGESLDLCGNNIVLNNDKNGSHQAPLQPPPLHKDKSKAKPDNHNPPNILPVSGKLEHAQTNDSLVRPSAFKPVVPKSFHSMQNLVCPLQTSSGTAGGPGSSGSGGSGGEKGGPNASGPQWDQDSPGSRGTHAGAGRAGQGSLSDSGRNSLTSLPTYTGSSYGPPPALGPLSASTSHINRLGTVALDKLDKPGYQNGLSASDSGRSSSGKSSSSYQRLSHLSDAPAPLRPSPSSDDVIQDLEDRLWEREQEVSKVTELYKFICIMYVYVTLLGQGSLSDSGRNSLTSLPTYTGSSYGPPPALGPLSASTSHINRLGTVALDKLDKPGYQNGLSASDSGRSSSGKSSSSYQRLSHLSDAPAPLRPSPSSDDVIQDLEDRLWEREQEVIHMRRNLDQSEAAIVQVFEEKQRVWEREMEELRQNYAGRLQQVTRRAQRTQQALQAQIARLQQDKRRLQDEMTLLLAQREELEKKCLDFRKEQADILPRLEETKWEVCQKAGEISLLKQQLRESQGEVTQRAGEMVALRGQLKDLNAQLREREEAEISLKESFCTKTLELERCEAELQTMLAEVTVLRDKLSAFETEVTRLKKALSELSSSSSRASEPSLADMGQLVASRSRERLLSPPETPTSLPSLPALPAPDPLLTLQSDDSKVQWQESGDLRRQLERLQGELRLERQQRERQALTFAQERQTWQDEKERVLKYQAQLQLSYVEMLQKNQALEERVDKLGAQIATPSPASPPAPPPLPEPPVAVSISLTSPTPPAEEKKLPELHQLAPPWPVPTRLERIESTEI</sequence>
<dbReference type="GO" id="GO:0005737">
    <property type="term" value="C:cytoplasm"/>
    <property type="evidence" value="ECO:0007669"/>
    <property type="project" value="UniProtKB-SubCell"/>
</dbReference>
<feature type="compositionally biased region" description="Low complexity" evidence="5">
    <location>
        <begin position="316"/>
        <end position="341"/>
    </location>
</feature>
<dbReference type="EMBL" id="QBIY01011202">
    <property type="protein sequence ID" value="RXN34227.1"/>
    <property type="molecule type" value="Genomic_DNA"/>
</dbReference>
<dbReference type="AlphaFoldDB" id="A0A498NRQ1"/>
<protein>
    <submittedName>
        <fullName evidence="6">Leucine zipper tumor suppressor 3-like protein</fullName>
    </submittedName>
</protein>
<dbReference type="InterPro" id="IPR045329">
    <property type="entry name" value="LZTS"/>
</dbReference>
<feature type="region of interest" description="Disordered" evidence="5">
    <location>
        <begin position="136"/>
        <end position="173"/>
    </location>
</feature>
<feature type="compositionally biased region" description="Basic and acidic residues" evidence="5">
    <location>
        <begin position="903"/>
        <end position="912"/>
    </location>
</feature>
<gene>
    <name evidence="6" type="ORF">ROHU_015067</name>
</gene>
<proteinExistence type="predicted"/>
<comment type="caution">
    <text evidence="6">The sequence shown here is derived from an EMBL/GenBank/DDBJ whole genome shotgun (WGS) entry which is preliminary data.</text>
</comment>
<name>A0A498NRQ1_LABRO</name>
<feature type="compositionally biased region" description="Low complexity" evidence="5">
    <location>
        <begin position="741"/>
        <end position="753"/>
    </location>
</feature>
<dbReference type="Proteomes" id="UP000290572">
    <property type="component" value="Unassembled WGS sequence"/>
</dbReference>